<dbReference type="eggNOG" id="ENOG502RGY2">
    <property type="taxonomic scope" value="Eukaryota"/>
</dbReference>
<feature type="domain" description="AB hydrolase-1" evidence="3">
    <location>
        <begin position="31"/>
        <end position="209"/>
    </location>
</feature>
<dbReference type="InterPro" id="IPR029058">
    <property type="entry name" value="AB_hydrolase_fold"/>
</dbReference>
<sequence>MDHFNKSSHKTFSIPLIRLQGTKASKNGDKTILFNPGGPGGSGIGLIRGAGGRFNQMLGENYNLMSFDPRGVNATIPKASCYGTAEQRAEELVNLPFDLEYEAWKMYAKAENGAKACDDTMGEHGWYINTPQTAADMNSILDAIGQEKMYYWGGSYGTTLGQTYAQMFPERVARLVIDGVSNLDEWYNSFVFEEWLEDTDKVFYGFIEECYKAGKRCPLNSVKKNGFKAASELQTFIDNFLDNLEKAPIPVYLNNTHYGAITRQGLVANGIFPSLYMPLAWPFLASNLAELLKGNTEPAFLAYSSSWLGHILTDETNNFVIANDNWNTGVKAPVHGLQPVQNFTRAIPQQSKLVSKYRGFDIYRRASWSIPTTHNFHPHYYPAYPKVKTAEPILVVSLTWDLVCPLASAKKAFASFEGAGFVEQKSYGHCSTSMPSLCTAKHVRRYFDEGVLPEKGATCGVDGEYFPGPDGSSLTELSEEDAELLEALEGLAAQPIFKPLSPAGSLFV</sequence>
<dbReference type="KEGG" id="glz:GLAREA_12705"/>
<dbReference type="InterPro" id="IPR000073">
    <property type="entry name" value="AB_hydrolase_1"/>
</dbReference>
<dbReference type="PANTHER" id="PTHR43248">
    <property type="entry name" value="2-SUCCINYL-6-HYDROXY-2,4-CYCLOHEXADIENE-1-CARBOXYLATE SYNTHASE"/>
    <property type="match status" value="1"/>
</dbReference>
<dbReference type="SUPFAM" id="SSF53474">
    <property type="entry name" value="alpha/beta-Hydrolases"/>
    <property type="match status" value="1"/>
</dbReference>
<protein>
    <submittedName>
        <fullName evidence="5">Alpha/beta-Hydrolase</fullName>
    </submittedName>
</protein>
<dbReference type="AlphaFoldDB" id="S3CYR6"/>
<dbReference type="EMBL" id="KE145362">
    <property type="protein sequence ID" value="EPE31402.1"/>
    <property type="molecule type" value="Genomic_DNA"/>
</dbReference>
<evidence type="ECO:0000256" key="1">
    <source>
        <dbReference type="ARBA" id="ARBA00010088"/>
    </source>
</evidence>
<comment type="similarity">
    <text evidence="1">Belongs to the peptidase S33 family.</text>
</comment>
<dbReference type="Pfam" id="PF08386">
    <property type="entry name" value="Abhydrolase_4"/>
    <property type="match status" value="1"/>
</dbReference>
<dbReference type="Gene3D" id="3.40.50.1820">
    <property type="entry name" value="alpha/beta hydrolase"/>
    <property type="match status" value="1"/>
</dbReference>
<keyword evidence="2 5" id="KW-0378">Hydrolase</keyword>
<dbReference type="InterPro" id="IPR051601">
    <property type="entry name" value="Serine_prot/Carboxylest_S33"/>
</dbReference>
<feature type="domain" description="Peptidase S33 tripeptidyl aminopeptidase-like C-terminal" evidence="4">
    <location>
        <begin position="386"/>
        <end position="459"/>
    </location>
</feature>
<dbReference type="Proteomes" id="UP000016922">
    <property type="component" value="Unassembled WGS sequence"/>
</dbReference>
<evidence type="ECO:0000256" key="2">
    <source>
        <dbReference type="ARBA" id="ARBA00022801"/>
    </source>
</evidence>
<evidence type="ECO:0000259" key="3">
    <source>
        <dbReference type="Pfam" id="PF00561"/>
    </source>
</evidence>
<keyword evidence="6" id="KW-1185">Reference proteome</keyword>
<proteinExistence type="inferred from homology"/>
<evidence type="ECO:0000313" key="5">
    <source>
        <dbReference type="EMBL" id="EPE31402.1"/>
    </source>
</evidence>
<name>S3CYR6_GLAL2</name>
<accession>S3CYR6</accession>
<dbReference type="PANTHER" id="PTHR43248:SF25">
    <property type="entry name" value="AB HYDROLASE-1 DOMAIN-CONTAINING PROTEIN-RELATED"/>
    <property type="match status" value="1"/>
</dbReference>
<dbReference type="HOGENOM" id="CLU_013364_5_2_1"/>
<dbReference type="RefSeq" id="XP_008081677.1">
    <property type="nucleotide sequence ID" value="XM_008083486.1"/>
</dbReference>
<evidence type="ECO:0000313" key="6">
    <source>
        <dbReference type="Proteomes" id="UP000016922"/>
    </source>
</evidence>
<gene>
    <name evidence="5" type="ORF">GLAREA_12705</name>
</gene>
<dbReference type="InterPro" id="IPR013595">
    <property type="entry name" value="Pept_S33_TAP-like_C"/>
</dbReference>
<dbReference type="OrthoDB" id="425534at2759"/>
<dbReference type="Pfam" id="PF00561">
    <property type="entry name" value="Abhydrolase_1"/>
    <property type="match status" value="1"/>
</dbReference>
<evidence type="ECO:0000259" key="4">
    <source>
        <dbReference type="Pfam" id="PF08386"/>
    </source>
</evidence>
<dbReference type="GO" id="GO:0016787">
    <property type="term" value="F:hydrolase activity"/>
    <property type="evidence" value="ECO:0007669"/>
    <property type="project" value="UniProtKB-KW"/>
</dbReference>
<dbReference type="OMA" id="EVDGPYF"/>
<reference evidence="5 6" key="1">
    <citation type="journal article" date="2013" name="BMC Genomics">
        <title>Genomics-driven discovery of the pneumocandin biosynthetic gene cluster in the fungus Glarea lozoyensis.</title>
        <authorList>
            <person name="Chen L."/>
            <person name="Yue Q."/>
            <person name="Zhang X."/>
            <person name="Xiang M."/>
            <person name="Wang C."/>
            <person name="Li S."/>
            <person name="Che Y."/>
            <person name="Ortiz-Lopez F.J."/>
            <person name="Bills G.F."/>
            <person name="Liu X."/>
            <person name="An Z."/>
        </authorList>
    </citation>
    <scope>NUCLEOTIDE SEQUENCE [LARGE SCALE GENOMIC DNA]</scope>
    <source>
        <strain evidence="6">ATCC 20868 / MF5171</strain>
    </source>
</reference>
<dbReference type="GeneID" id="19471745"/>
<organism evidence="5 6">
    <name type="scientific">Glarea lozoyensis (strain ATCC 20868 / MF5171)</name>
    <dbReference type="NCBI Taxonomy" id="1116229"/>
    <lineage>
        <taxon>Eukaryota</taxon>
        <taxon>Fungi</taxon>
        <taxon>Dikarya</taxon>
        <taxon>Ascomycota</taxon>
        <taxon>Pezizomycotina</taxon>
        <taxon>Leotiomycetes</taxon>
        <taxon>Helotiales</taxon>
        <taxon>Helotiaceae</taxon>
        <taxon>Glarea</taxon>
    </lineage>
</organism>